<evidence type="ECO:0000313" key="2">
    <source>
        <dbReference type="EMBL" id="KAG9958826.1"/>
    </source>
</evidence>
<reference evidence="2" key="1">
    <citation type="journal article" date="2021" name="J Fungi (Basel)">
        <title>Virulence traits and population genomics of the black yeast Aureobasidium melanogenum.</title>
        <authorList>
            <person name="Cernosa A."/>
            <person name="Sun X."/>
            <person name="Gostincar C."/>
            <person name="Fang C."/>
            <person name="Gunde-Cimerman N."/>
            <person name="Song Z."/>
        </authorList>
    </citation>
    <scope>NUCLEOTIDE SEQUENCE</scope>
    <source>
        <strain evidence="2">EXF-9298</strain>
    </source>
</reference>
<dbReference type="GO" id="GO:0070917">
    <property type="term" value="F:inositol phosphoceramide synthase regulator activity"/>
    <property type="evidence" value="ECO:0007669"/>
    <property type="project" value="InterPro"/>
</dbReference>
<organism evidence="2 3">
    <name type="scientific">Aureobasidium melanogenum</name>
    <name type="common">Aureobasidium pullulans var. melanogenum</name>
    <dbReference type="NCBI Taxonomy" id="46634"/>
    <lineage>
        <taxon>Eukaryota</taxon>
        <taxon>Fungi</taxon>
        <taxon>Dikarya</taxon>
        <taxon>Ascomycota</taxon>
        <taxon>Pezizomycotina</taxon>
        <taxon>Dothideomycetes</taxon>
        <taxon>Dothideomycetidae</taxon>
        <taxon>Dothideales</taxon>
        <taxon>Saccotheciaceae</taxon>
        <taxon>Aureobasidium</taxon>
    </lineage>
</organism>
<dbReference type="AlphaFoldDB" id="A0A9P8FB89"/>
<name>A0A9P8FB89_AURME</name>
<keyword evidence="1" id="KW-0812">Transmembrane</keyword>
<dbReference type="GO" id="GO:0070916">
    <property type="term" value="C:inositol phosphoceramide synthase complex"/>
    <property type="evidence" value="ECO:0007669"/>
    <property type="project" value="TreeGrafter"/>
</dbReference>
<evidence type="ECO:0000256" key="1">
    <source>
        <dbReference type="SAM" id="Phobius"/>
    </source>
</evidence>
<dbReference type="Pfam" id="PF08552">
    <property type="entry name" value="Kei1"/>
    <property type="match status" value="1"/>
</dbReference>
<dbReference type="PANTHER" id="PTHR28077:SF1">
    <property type="entry name" value="INOSITOL PHOSPHORYLCERAMIDE SYNTHASE REGULATORY SUBUNIT KEI1"/>
    <property type="match status" value="1"/>
</dbReference>
<protein>
    <submittedName>
        <fullName evidence="2">DUF1753-domain-containing protein</fullName>
    </submittedName>
</protein>
<keyword evidence="1" id="KW-1133">Transmembrane helix</keyword>
<dbReference type="Proteomes" id="UP000729357">
    <property type="component" value="Unassembled WGS sequence"/>
</dbReference>
<keyword evidence="1" id="KW-0472">Membrane</keyword>
<gene>
    <name evidence="2" type="ORF">KCU98_g16875</name>
</gene>
<sequence>MALPAIFRMLRPKTFLYLISLRTGTEMIALTLLINKVSGIYGLLAILTGYHLSWLQLTMYIYSIGVLAALCYLSPHIKRQSPLQCLALAWLYVIDSLINASYTALFGTTWFLMLARHINDAAPSDDSKLPGGAMMNDTAGFTSPEVNASRVEVVATPAM</sequence>
<reference evidence="2" key="2">
    <citation type="submission" date="2021-08" db="EMBL/GenBank/DDBJ databases">
        <authorList>
            <person name="Gostincar C."/>
            <person name="Sun X."/>
            <person name="Song Z."/>
            <person name="Gunde-Cimerman N."/>
        </authorList>
    </citation>
    <scope>NUCLEOTIDE SEQUENCE</scope>
    <source>
        <strain evidence="2">EXF-9298</strain>
    </source>
</reference>
<feature type="non-terminal residue" evidence="2">
    <location>
        <position position="159"/>
    </location>
</feature>
<keyword evidence="3" id="KW-1185">Reference proteome</keyword>
<dbReference type="InterPro" id="IPR013862">
    <property type="entry name" value="Kei1"/>
</dbReference>
<dbReference type="GO" id="GO:0006673">
    <property type="term" value="P:inositol phosphoceramide metabolic process"/>
    <property type="evidence" value="ECO:0007669"/>
    <property type="project" value="InterPro"/>
</dbReference>
<dbReference type="PANTHER" id="PTHR28077">
    <property type="entry name" value="INOSITOL PHOSPHORYLCERAMIDE SYNTHASE REGULATORY SUBUNIT KEI1"/>
    <property type="match status" value="1"/>
</dbReference>
<dbReference type="EMBL" id="JAHFXS010003974">
    <property type="protein sequence ID" value="KAG9958826.1"/>
    <property type="molecule type" value="Genomic_DNA"/>
</dbReference>
<proteinExistence type="predicted"/>
<feature type="transmembrane region" description="Helical" evidence="1">
    <location>
        <begin position="54"/>
        <end position="73"/>
    </location>
</feature>
<evidence type="ECO:0000313" key="3">
    <source>
        <dbReference type="Proteomes" id="UP000729357"/>
    </source>
</evidence>
<feature type="transmembrane region" description="Helical" evidence="1">
    <location>
        <begin position="85"/>
        <end position="113"/>
    </location>
</feature>
<comment type="caution">
    <text evidence="2">The sequence shown here is derived from an EMBL/GenBank/DDBJ whole genome shotgun (WGS) entry which is preliminary data.</text>
</comment>
<accession>A0A9P8FB89</accession>
<dbReference type="GO" id="GO:0000139">
    <property type="term" value="C:Golgi membrane"/>
    <property type="evidence" value="ECO:0007669"/>
    <property type="project" value="TreeGrafter"/>
</dbReference>